<dbReference type="InterPro" id="IPR000742">
    <property type="entry name" value="EGF"/>
</dbReference>
<dbReference type="SMART" id="SM00327">
    <property type="entry name" value="VWA"/>
    <property type="match status" value="6"/>
</dbReference>
<dbReference type="CDD" id="cd01450">
    <property type="entry name" value="vWFA_subfamily_ECM"/>
    <property type="match status" value="6"/>
</dbReference>
<feature type="domain" description="EGF-like" evidence="9">
    <location>
        <begin position="950"/>
        <end position="986"/>
    </location>
</feature>
<feature type="compositionally biased region" description="Low complexity" evidence="7">
    <location>
        <begin position="473"/>
        <end position="491"/>
    </location>
</feature>
<dbReference type="InterPro" id="IPR001881">
    <property type="entry name" value="EGF-like_Ca-bd_dom"/>
</dbReference>
<gene>
    <name evidence="11" type="ORF">CAPTEDRAFT_229022</name>
</gene>
<accession>R7UP14</accession>
<evidence type="ECO:0000256" key="4">
    <source>
        <dbReference type="ARBA" id="ARBA00023157"/>
    </source>
</evidence>
<dbReference type="CDD" id="cd00054">
    <property type="entry name" value="EGF_CA"/>
    <property type="match status" value="3"/>
</dbReference>
<name>R7UP14_CAPTE</name>
<evidence type="ECO:0000256" key="3">
    <source>
        <dbReference type="ARBA" id="ARBA00022737"/>
    </source>
</evidence>
<dbReference type="PROSITE" id="PS50026">
    <property type="entry name" value="EGF_3"/>
    <property type="match status" value="3"/>
</dbReference>
<feature type="signal peptide" evidence="8">
    <location>
        <begin position="1"/>
        <end position="27"/>
    </location>
</feature>
<dbReference type="SUPFAM" id="SSF57196">
    <property type="entry name" value="EGF/Laminin"/>
    <property type="match status" value="2"/>
</dbReference>
<dbReference type="InterPro" id="IPR002035">
    <property type="entry name" value="VWF_A"/>
</dbReference>
<dbReference type="EnsemblMetazoa" id="CapteT229022">
    <property type="protein sequence ID" value="CapteP229022"/>
    <property type="gene ID" value="CapteG229022"/>
</dbReference>
<reference evidence="13" key="1">
    <citation type="submission" date="2012-12" db="EMBL/GenBank/DDBJ databases">
        <authorList>
            <person name="Hellsten U."/>
            <person name="Grimwood J."/>
            <person name="Chapman J.A."/>
            <person name="Shapiro H."/>
            <person name="Aerts A."/>
            <person name="Otillar R.P."/>
            <person name="Terry A.Y."/>
            <person name="Boore J.L."/>
            <person name="Simakov O."/>
            <person name="Marletaz F."/>
            <person name="Cho S.-J."/>
            <person name="Edsinger-Gonzales E."/>
            <person name="Havlak P."/>
            <person name="Kuo D.-H."/>
            <person name="Larsson T."/>
            <person name="Lv J."/>
            <person name="Arendt D."/>
            <person name="Savage R."/>
            <person name="Osoegawa K."/>
            <person name="de Jong P."/>
            <person name="Lindberg D.R."/>
            <person name="Seaver E.C."/>
            <person name="Weisblat D.A."/>
            <person name="Putnam N.H."/>
            <person name="Grigoriev I.V."/>
            <person name="Rokhsar D.S."/>
        </authorList>
    </citation>
    <scope>NUCLEOTIDE SEQUENCE</scope>
    <source>
        <strain evidence="13">I ESC-2004</strain>
    </source>
</reference>
<dbReference type="Gene3D" id="2.10.25.10">
    <property type="entry name" value="Laminin"/>
    <property type="match status" value="3"/>
</dbReference>
<dbReference type="PROSITE" id="PS01187">
    <property type="entry name" value="EGF_CA"/>
    <property type="match status" value="2"/>
</dbReference>
<dbReference type="STRING" id="283909.R7UP14"/>
<reference evidence="12" key="3">
    <citation type="submission" date="2015-06" db="UniProtKB">
        <authorList>
            <consortium name="EnsemblMetazoa"/>
        </authorList>
    </citation>
    <scope>IDENTIFICATION</scope>
</reference>
<dbReference type="PROSITE" id="PS50234">
    <property type="entry name" value="VWFA"/>
    <property type="match status" value="6"/>
</dbReference>
<dbReference type="GO" id="GO:0005509">
    <property type="term" value="F:calcium ion binding"/>
    <property type="evidence" value="ECO:0007669"/>
    <property type="project" value="InterPro"/>
</dbReference>
<dbReference type="SUPFAM" id="SSF53300">
    <property type="entry name" value="vWA-like"/>
    <property type="match status" value="6"/>
</dbReference>
<comment type="caution">
    <text evidence="6">Lacks conserved residue(s) required for the propagation of feature annotation.</text>
</comment>
<dbReference type="EMBL" id="KB301364">
    <property type="protein sequence ID" value="ELU05672.1"/>
    <property type="molecule type" value="Genomic_DNA"/>
</dbReference>
<feature type="compositionally biased region" description="Polar residues" evidence="7">
    <location>
        <begin position="509"/>
        <end position="524"/>
    </location>
</feature>
<feature type="disulfide bond" evidence="6">
    <location>
        <begin position="1209"/>
        <end position="1218"/>
    </location>
</feature>
<feature type="disulfide bond" evidence="6">
    <location>
        <begin position="1437"/>
        <end position="1446"/>
    </location>
</feature>
<dbReference type="FunFam" id="2.10.25.10:FF:000004">
    <property type="entry name" value="Neurogenic locus notch 1"/>
    <property type="match status" value="1"/>
</dbReference>
<dbReference type="EMBL" id="AMQN01001325">
    <property type="status" value="NOT_ANNOTATED_CDS"/>
    <property type="molecule type" value="Genomic_DNA"/>
</dbReference>
<evidence type="ECO:0000259" key="9">
    <source>
        <dbReference type="PROSITE" id="PS50026"/>
    </source>
</evidence>
<keyword evidence="4 6" id="KW-1015">Disulfide bond</keyword>
<evidence type="ECO:0000313" key="12">
    <source>
        <dbReference type="EnsemblMetazoa" id="CapteP229022"/>
    </source>
</evidence>
<feature type="domain" description="EGF-like" evidence="9">
    <location>
        <begin position="1411"/>
        <end position="1447"/>
    </location>
</feature>
<feature type="disulfide bond" evidence="6">
    <location>
        <begin position="976"/>
        <end position="985"/>
    </location>
</feature>
<dbReference type="PRINTS" id="PR00453">
    <property type="entry name" value="VWFADOMAIN"/>
</dbReference>
<keyword evidence="3" id="KW-0677">Repeat</keyword>
<feature type="compositionally biased region" description="Low complexity" evidence="7">
    <location>
        <begin position="525"/>
        <end position="651"/>
    </location>
</feature>
<evidence type="ECO:0000256" key="1">
    <source>
        <dbReference type="ARBA" id="ARBA00022536"/>
    </source>
</evidence>
<dbReference type="SMART" id="SM00181">
    <property type="entry name" value="EGF"/>
    <property type="match status" value="3"/>
</dbReference>
<proteinExistence type="predicted"/>
<dbReference type="SMART" id="SM00179">
    <property type="entry name" value="EGF_CA"/>
    <property type="match status" value="3"/>
</dbReference>
<dbReference type="InterPro" id="IPR050525">
    <property type="entry name" value="ECM_Assembly_Org"/>
</dbReference>
<evidence type="ECO:0000259" key="10">
    <source>
        <dbReference type="PROSITE" id="PS50234"/>
    </source>
</evidence>
<dbReference type="PROSITE" id="PS00010">
    <property type="entry name" value="ASX_HYDROXYL"/>
    <property type="match status" value="2"/>
</dbReference>
<keyword evidence="5" id="KW-0325">Glycoprotein</keyword>
<keyword evidence="1 6" id="KW-0245">EGF-like domain</keyword>
<dbReference type="OMA" id="DYTTQQE"/>
<feature type="domain" description="VWFA" evidence="10">
    <location>
        <begin position="1227"/>
        <end position="1404"/>
    </location>
</feature>
<keyword evidence="13" id="KW-1185">Reference proteome</keyword>
<dbReference type="FunFam" id="2.10.25.10:FF:000434">
    <property type="entry name" value="Predicted protein"/>
    <property type="match status" value="1"/>
</dbReference>
<dbReference type="HOGENOM" id="CLU_003792_0_0_1"/>
<dbReference type="Proteomes" id="UP000014760">
    <property type="component" value="Unassembled WGS sequence"/>
</dbReference>
<feature type="domain" description="VWFA" evidence="10">
    <location>
        <begin position="231"/>
        <end position="415"/>
    </location>
</feature>
<evidence type="ECO:0000256" key="5">
    <source>
        <dbReference type="ARBA" id="ARBA00023180"/>
    </source>
</evidence>
<feature type="chain" id="PRO_5008788211" evidence="8">
    <location>
        <begin position="28"/>
        <end position="1635"/>
    </location>
</feature>
<evidence type="ECO:0000313" key="13">
    <source>
        <dbReference type="Proteomes" id="UP000014760"/>
    </source>
</evidence>
<evidence type="ECO:0000256" key="7">
    <source>
        <dbReference type="SAM" id="MobiDB-lite"/>
    </source>
</evidence>
<dbReference type="EMBL" id="AMQN01001324">
    <property type="status" value="NOT_ANNOTATED_CDS"/>
    <property type="molecule type" value="Genomic_DNA"/>
</dbReference>
<reference evidence="11 13" key="2">
    <citation type="journal article" date="2013" name="Nature">
        <title>Insights into bilaterian evolution from three spiralian genomes.</title>
        <authorList>
            <person name="Simakov O."/>
            <person name="Marletaz F."/>
            <person name="Cho S.J."/>
            <person name="Edsinger-Gonzales E."/>
            <person name="Havlak P."/>
            <person name="Hellsten U."/>
            <person name="Kuo D.H."/>
            <person name="Larsson T."/>
            <person name="Lv J."/>
            <person name="Arendt D."/>
            <person name="Savage R."/>
            <person name="Osoegawa K."/>
            <person name="de Jong P."/>
            <person name="Grimwood J."/>
            <person name="Chapman J.A."/>
            <person name="Shapiro H."/>
            <person name="Aerts A."/>
            <person name="Otillar R.P."/>
            <person name="Terry A.Y."/>
            <person name="Boore J.L."/>
            <person name="Grigoriev I.V."/>
            <person name="Lindberg D.R."/>
            <person name="Seaver E.C."/>
            <person name="Weisblat D.A."/>
            <person name="Putnam N.H."/>
            <person name="Rokhsar D.S."/>
        </authorList>
    </citation>
    <scope>NUCLEOTIDE SEQUENCE</scope>
    <source>
        <strain evidence="11 13">I ESC-2004</strain>
    </source>
</reference>
<dbReference type="InterPro" id="IPR036465">
    <property type="entry name" value="vWFA_dom_sf"/>
</dbReference>
<dbReference type="InterPro" id="IPR000152">
    <property type="entry name" value="EGF-type_Asp/Asn_hydroxyl_site"/>
</dbReference>
<organism evidence="11">
    <name type="scientific">Capitella teleta</name>
    <name type="common">Polychaete worm</name>
    <dbReference type="NCBI Taxonomy" id="283909"/>
    <lineage>
        <taxon>Eukaryota</taxon>
        <taxon>Metazoa</taxon>
        <taxon>Spiralia</taxon>
        <taxon>Lophotrochozoa</taxon>
        <taxon>Annelida</taxon>
        <taxon>Polychaeta</taxon>
        <taxon>Sedentaria</taxon>
        <taxon>Scolecida</taxon>
        <taxon>Capitellidae</taxon>
        <taxon>Capitella</taxon>
    </lineage>
</organism>
<dbReference type="Gene3D" id="3.40.50.410">
    <property type="entry name" value="von Willebrand factor, type A domain"/>
    <property type="match status" value="6"/>
</dbReference>
<feature type="domain" description="VWFA" evidence="10">
    <location>
        <begin position="768"/>
        <end position="947"/>
    </location>
</feature>
<dbReference type="OrthoDB" id="6132182at2759"/>
<evidence type="ECO:0000256" key="8">
    <source>
        <dbReference type="SAM" id="SignalP"/>
    </source>
</evidence>
<feature type="compositionally biased region" description="Polar residues" evidence="7">
    <location>
        <begin position="740"/>
        <end position="759"/>
    </location>
</feature>
<evidence type="ECO:0000256" key="2">
    <source>
        <dbReference type="ARBA" id="ARBA00022729"/>
    </source>
</evidence>
<feature type="compositionally biased region" description="Low complexity" evidence="7">
    <location>
        <begin position="422"/>
        <end position="458"/>
    </location>
</feature>
<dbReference type="PANTHER" id="PTHR24020">
    <property type="entry name" value="COLLAGEN ALPHA"/>
    <property type="match status" value="1"/>
</dbReference>
<dbReference type="InterPro" id="IPR018097">
    <property type="entry name" value="EGF_Ca-bd_CS"/>
</dbReference>
<protein>
    <submittedName>
        <fullName evidence="11 12">Uncharacterized protein</fullName>
    </submittedName>
</protein>
<feature type="compositionally biased region" description="Low complexity" evidence="7">
    <location>
        <begin position="661"/>
        <end position="732"/>
    </location>
</feature>
<dbReference type="Pfam" id="PF00092">
    <property type="entry name" value="VWA"/>
    <property type="match status" value="6"/>
</dbReference>
<keyword evidence="2 8" id="KW-0732">Signal</keyword>
<evidence type="ECO:0000256" key="6">
    <source>
        <dbReference type="PROSITE-ProRule" id="PRU00076"/>
    </source>
</evidence>
<dbReference type="PANTHER" id="PTHR24020:SF84">
    <property type="entry name" value="VWFA DOMAIN-CONTAINING PROTEIN"/>
    <property type="match status" value="1"/>
</dbReference>
<feature type="domain" description="VWFA" evidence="10">
    <location>
        <begin position="994"/>
        <end position="1179"/>
    </location>
</feature>
<feature type="region of interest" description="Disordered" evidence="7">
    <location>
        <begin position="422"/>
        <end position="760"/>
    </location>
</feature>
<dbReference type="Pfam" id="PF00008">
    <property type="entry name" value="EGF"/>
    <property type="match status" value="2"/>
</dbReference>
<sequence length="1635" mass="173628">MRVVRITMHVSWMFVFSLLLLCEACHAQSCTLADIALVIDSSGSIIKESDNWLRLKEFTKNLVDHFDITSNRVRLGVITYGSTANIEFYLNSFSRKDGVLAEIDSMQFMGTKTHTALGIQYMRSAIFQTANGDRDYVPNVGIVFTDAQSNVNPQDVKIQAELAKSEGVYMVALGGGSEISLDELRDIATVEESIFTADSFESLVGKIPDIINLICPPDPVQPTKACPKIADLALILDESRSITFDGQDNWDQGVLGFAVSIAEGFPIAEDLTRVGVVTFGDVAEVRIQLNDFEDEESLVSALGRLEHRGGATNIADGLKKVRTQLFVENLGDRKIVTNIAILVTDGRSTIDADLVRQEAKKARENGIEIFTVAIGMDIDRNELDLIASPPIATHAFQVDEIRDLQKTVAGLIERACEGLNIPETTTISPSTSSVSSSLAPSTFASTTPSGPSTQTSLSIGPEVTPAPGASTNPSAGTTPTLPLGPTTSPTAVTSDVAGPTAPSTGPVGPTTTATSPVGPTSTSDPVGPTTQATGPVGPTTTATSPASPTSTSGPVGPTTTATGPVGPTSTVTDPVGPTSTSGPMGPTTPATGSVGPTSTVTGPVGPTSTSGPVGPTTPATSPVGPTITATSPAGPTSTSGPVGPTTPATSSVGPISTATDPVGPTSTSGPVGTTTPGTGPVGPNITATSPAGPTSTSGPVGPTKPATGPVGPTTTATGPVGPTSTSGPVTGPAKPATTPVGPSTLPTDASSAVPDTNSTDECRDEMLDLVIAFDCSGSIGDNNFPRLMDFVRSLIKSLPIGPNAVYISVVTFSDEPTVNFYLDEHPSQKEALKAIDDIEYRRGSTNTASALKMIREMVLSEENGNRDVIHNLLLLITDGESDNGTDTMREANLLKDLGVHIMTFGVGNWYKEQELETIASYPYQDNFIHVESFKDLSDYVVIIKDAVCDNVNECASNPCNSIGECFNNINHFYCACPPEVGGKTCDTACLHPADVIFALDASGSIGRDDFQLMTEFVTLAVLSLDLSNRETEDQGVRVGLLTYGDEPLLHFNLNEHLGSDSSLLSALHVPYSRGTTNTADAIQFVRERMFTEAVGDRPSVPNFLIVITDGRSDSPNSTWHQAMQIREEGVTVLSVGISSATDQKDLAGMVSAPVVNNTVLVDGYDSLNDGLRAWLTESICNNVNDCSSNPCQNGGTCTDKSNGYTCSPCPSGFTGFNCERVTAKDIDLVFMLDSSGSIHQERFPYLQFFVSDMINMMDIGSDSTRIGLISWSDDAKVHFYLDDFDVRENLIESVMRLPFQGGKTNTAAALRLLHERMFALENGDRPDADNIAIVVTDGNSNVNPEDTFTEAIKVKTDNIRVIVVSVGELFVNELEIEGIASLPTEENIIHVNSYETLESIAAELIASTSNSFDECASSPCQNGGKCFDSYGFYQCDCFDNYAGLNCERKCTRRMDLVFILDFSGSMQEAQKLVVDFAQQVTHGLVIENDLVRVGVITYTNVVQERFYLATHIGQKWDIINYMNFYYEGGLTNTAGALSAAQNQFTATNGDRSGVQDIIVLVTDGYANVDKESTDNPAKVLKNMGVEIYTVGLGETPNDYILDMLASVPESEHSFSLLGFDQVEKIADELLDKLCE</sequence>
<feature type="domain" description="VWFA" evidence="10">
    <location>
        <begin position="1455"/>
        <end position="1629"/>
    </location>
</feature>
<evidence type="ECO:0000313" key="11">
    <source>
        <dbReference type="EMBL" id="ELU05672.1"/>
    </source>
</evidence>
<dbReference type="PROSITE" id="PS00022">
    <property type="entry name" value="EGF_1"/>
    <property type="match status" value="2"/>
</dbReference>
<feature type="domain" description="VWFA" evidence="10">
    <location>
        <begin position="34"/>
        <end position="214"/>
    </location>
</feature>
<feature type="domain" description="EGF-like" evidence="9">
    <location>
        <begin position="1182"/>
        <end position="1219"/>
    </location>
</feature>